<dbReference type="Gene3D" id="3.40.50.720">
    <property type="entry name" value="NAD(P)-binding Rossmann-like Domain"/>
    <property type="match status" value="1"/>
</dbReference>
<feature type="domain" description="THIF-type NAD/FAD binding fold" evidence="1">
    <location>
        <begin position="125"/>
        <end position="347"/>
    </location>
</feature>
<proteinExistence type="predicted"/>
<dbReference type="GO" id="GO:0016779">
    <property type="term" value="F:nucleotidyltransferase activity"/>
    <property type="evidence" value="ECO:0007669"/>
    <property type="project" value="TreeGrafter"/>
</dbReference>
<protein>
    <recommendedName>
        <fullName evidence="1">THIF-type NAD/FAD binding fold domain-containing protein</fullName>
    </recommendedName>
</protein>
<dbReference type="InterPro" id="IPR045886">
    <property type="entry name" value="ThiF/MoeB/HesA"/>
</dbReference>
<keyword evidence="3" id="KW-1185">Reference proteome</keyword>
<dbReference type="RefSeq" id="WP_004857796.1">
    <property type="nucleotide sequence ID" value="NZ_JH725050.1"/>
</dbReference>
<dbReference type="GO" id="GO:0005737">
    <property type="term" value="C:cytoplasm"/>
    <property type="evidence" value="ECO:0007669"/>
    <property type="project" value="TreeGrafter"/>
</dbReference>
<reference evidence="2 3" key="1">
    <citation type="submission" date="2012-03" db="EMBL/GenBank/DDBJ databases">
        <title>The Genome Sequence of Bartonella taylorii 8TBB.</title>
        <authorList>
            <consortium name="The Broad Institute Genome Sequencing Platform"/>
            <consortium name="The Broad Institute Genome Sequencing Center for Infectious Disease"/>
            <person name="Feldgarden M."/>
            <person name="Kirby J."/>
            <person name="Kosoy M."/>
            <person name="Birtles R."/>
            <person name="Probert W.S."/>
            <person name="Chiaraviglio L."/>
            <person name="Young S.K."/>
            <person name="Zeng Q."/>
            <person name="Gargeya S."/>
            <person name="Fitzgerald M."/>
            <person name="Haas B."/>
            <person name="Abouelleil A."/>
            <person name="Alvarado L."/>
            <person name="Arachchi H.M."/>
            <person name="Berlin A."/>
            <person name="Chapman S.B."/>
            <person name="Gearin G."/>
            <person name="Goldberg J."/>
            <person name="Griggs A."/>
            <person name="Gujja S."/>
            <person name="Hansen M."/>
            <person name="Heiman D."/>
            <person name="Howarth C."/>
            <person name="Larimer J."/>
            <person name="Lui A."/>
            <person name="MacDonald P.J.P."/>
            <person name="McCowen C."/>
            <person name="Montmayeur A."/>
            <person name="Murphy C."/>
            <person name="Neiman D."/>
            <person name="Pearson M."/>
            <person name="Priest M."/>
            <person name="Roberts A."/>
            <person name="Saif S."/>
            <person name="Shea T."/>
            <person name="Sisk P."/>
            <person name="Stolte C."/>
            <person name="Sykes S."/>
            <person name="Wortman J."/>
            <person name="Nusbaum C."/>
            <person name="Birren B."/>
        </authorList>
    </citation>
    <scope>NUCLEOTIDE SEQUENCE [LARGE SCALE GENOMIC DNA]</scope>
    <source>
        <strain evidence="2 3">8TBB</strain>
    </source>
</reference>
<dbReference type="InterPro" id="IPR000594">
    <property type="entry name" value="ThiF_NAD_FAD-bd"/>
</dbReference>
<name>A0A9P2S0Z8_BARTA</name>
<accession>A0A9P2S0Z8</accession>
<dbReference type="Pfam" id="PF00899">
    <property type="entry name" value="ThiF"/>
    <property type="match status" value="1"/>
</dbReference>
<dbReference type="EMBL" id="AIMD01000004">
    <property type="protein sequence ID" value="EJF97763.1"/>
    <property type="molecule type" value="Genomic_DNA"/>
</dbReference>
<comment type="caution">
    <text evidence="2">The sequence shown here is derived from an EMBL/GenBank/DDBJ whole genome shotgun (WGS) entry which is preliminary data.</text>
</comment>
<dbReference type="Proteomes" id="UP000002648">
    <property type="component" value="Unassembled WGS sequence"/>
</dbReference>
<dbReference type="GO" id="GO:0008641">
    <property type="term" value="F:ubiquitin-like modifier activating enzyme activity"/>
    <property type="evidence" value="ECO:0007669"/>
    <property type="project" value="InterPro"/>
</dbReference>
<evidence type="ECO:0000259" key="1">
    <source>
        <dbReference type="Pfam" id="PF00899"/>
    </source>
</evidence>
<dbReference type="InterPro" id="IPR035985">
    <property type="entry name" value="Ubiquitin-activating_enz"/>
</dbReference>
<gene>
    <name evidence="2" type="ORF">ME9_00142</name>
</gene>
<dbReference type="PANTHER" id="PTHR10953">
    <property type="entry name" value="UBIQUITIN-ACTIVATING ENZYME E1"/>
    <property type="match status" value="1"/>
</dbReference>
<dbReference type="SUPFAM" id="SSF69572">
    <property type="entry name" value="Activating enzymes of the ubiquitin-like proteins"/>
    <property type="match status" value="1"/>
</dbReference>
<dbReference type="OrthoDB" id="2746358at2"/>
<organism evidence="2 3">
    <name type="scientific">Bartonella taylorii 8TBB</name>
    <dbReference type="NCBI Taxonomy" id="1094560"/>
    <lineage>
        <taxon>Bacteria</taxon>
        <taxon>Pseudomonadati</taxon>
        <taxon>Pseudomonadota</taxon>
        <taxon>Alphaproteobacteria</taxon>
        <taxon>Hyphomicrobiales</taxon>
        <taxon>Bartonellaceae</taxon>
        <taxon>Bartonella</taxon>
    </lineage>
</organism>
<dbReference type="AlphaFoldDB" id="A0A9P2S0Z8"/>
<evidence type="ECO:0000313" key="2">
    <source>
        <dbReference type="EMBL" id="EJF97763.1"/>
    </source>
</evidence>
<dbReference type="PANTHER" id="PTHR10953:SF247">
    <property type="entry name" value="SLL6053 PROTEIN"/>
    <property type="match status" value="1"/>
</dbReference>
<sequence>MNSLYENKYVYSYTISARQEGDEVLIGADIHNVVALDMSGTSPNVIKALACFDADNTIGDIILKCNLDTAESEDFLYLTKYMLDNRIIEPPFSKEDSIRKAGLSESEYNRFDRQINLFKHVSGNFDNALLANSKLKDAKITIAGLGGCGSYVFYTLSAMGVGHIKSYDFDIVEESNLSRQILYNYNDLGKKKVDVVRDKAPYISPSTQYAFYDEKIDSIEKACRLFEGADLVISAADNPRPDFFHLMNEAAFNMRGALLYVGSATVNAIVGPLIIPGKTRCYACVNQNHIKDVNAFEFVKNIKQNYMNTLIDPYNAVAGSLAALEAVKYLTDFDKCQIIEKTLFINFSGYQIDKTGDPYSGSCHICNKM</sequence>
<dbReference type="GO" id="GO:0004792">
    <property type="term" value="F:thiosulfate-cyanide sulfurtransferase activity"/>
    <property type="evidence" value="ECO:0007669"/>
    <property type="project" value="TreeGrafter"/>
</dbReference>
<evidence type="ECO:0000313" key="3">
    <source>
        <dbReference type="Proteomes" id="UP000002648"/>
    </source>
</evidence>